<feature type="compositionally biased region" description="Low complexity" evidence="1">
    <location>
        <begin position="33"/>
        <end position="43"/>
    </location>
</feature>
<feature type="region of interest" description="Disordered" evidence="1">
    <location>
        <begin position="1"/>
        <end position="51"/>
    </location>
</feature>
<dbReference type="CDD" id="cd22112">
    <property type="entry name" value="F-box_FBXO47"/>
    <property type="match status" value="1"/>
</dbReference>
<dbReference type="InterPro" id="IPR036047">
    <property type="entry name" value="F-box-like_dom_sf"/>
</dbReference>
<dbReference type="OMA" id="AFACVTM"/>
<dbReference type="GeneID" id="117665027"/>
<dbReference type="InParanoid" id="A0A6P9BR68"/>
<feature type="domain" description="FBXO47 ARM repeats region" evidence="3">
    <location>
        <begin position="221"/>
        <end position="439"/>
    </location>
</feature>
<dbReference type="InterPro" id="IPR038946">
    <property type="entry name" value="FBXO47"/>
</dbReference>
<evidence type="ECO:0000313" key="4">
    <source>
        <dbReference type="Proteomes" id="UP001652622"/>
    </source>
</evidence>
<evidence type="ECO:0000313" key="5">
    <source>
        <dbReference type="RefSeq" id="XP_034272449.1"/>
    </source>
</evidence>
<evidence type="ECO:0000259" key="3">
    <source>
        <dbReference type="Pfam" id="PF24467"/>
    </source>
</evidence>
<proteinExistence type="predicted"/>
<dbReference type="RefSeq" id="XP_034272449.1">
    <property type="nucleotide sequence ID" value="XM_034416558.2"/>
</dbReference>
<reference evidence="5" key="1">
    <citation type="submission" date="2025-08" db="UniProtKB">
        <authorList>
            <consortium name="RefSeq"/>
        </authorList>
    </citation>
    <scope>IDENTIFICATION</scope>
    <source>
        <tissue evidence="5">Blood</tissue>
    </source>
</reference>
<dbReference type="SUPFAM" id="SSF81383">
    <property type="entry name" value="F-box domain"/>
    <property type="match status" value="1"/>
</dbReference>
<evidence type="ECO:0000259" key="2">
    <source>
        <dbReference type="Pfam" id="PF00646"/>
    </source>
</evidence>
<feature type="domain" description="F-box" evidence="2">
    <location>
        <begin position="76"/>
        <end position="108"/>
    </location>
</feature>
<protein>
    <submittedName>
        <fullName evidence="5">F-box only protein 47</fullName>
    </submittedName>
</protein>
<dbReference type="InterPro" id="IPR001810">
    <property type="entry name" value="F-box_dom"/>
</dbReference>
<gene>
    <name evidence="5" type="primary">FBXO47</name>
</gene>
<dbReference type="Pfam" id="PF24467">
    <property type="entry name" value="ARM_FBXO47"/>
    <property type="match status" value="1"/>
</dbReference>
<dbReference type="KEGG" id="pgut:117665027"/>
<keyword evidence="4" id="KW-1185">Reference proteome</keyword>
<evidence type="ECO:0000256" key="1">
    <source>
        <dbReference type="SAM" id="MobiDB-lite"/>
    </source>
</evidence>
<dbReference type="PANTHER" id="PTHR34098">
    <property type="entry name" value="F-BOX ONLY PROTEIN 47"/>
    <property type="match status" value="1"/>
</dbReference>
<dbReference type="Pfam" id="PF00646">
    <property type="entry name" value="F-box"/>
    <property type="match status" value="1"/>
</dbReference>
<accession>A0A6P9BR68</accession>
<organism evidence="4 5">
    <name type="scientific">Pantherophis guttatus</name>
    <name type="common">Corn snake</name>
    <name type="synonym">Elaphe guttata</name>
    <dbReference type="NCBI Taxonomy" id="94885"/>
    <lineage>
        <taxon>Eukaryota</taxon>
        <taxon>Metazoa</taxon>
        <taxon>Chordata</taxon>
        <taxon>Craniata</taxon>
        <taxon>Vertebrata</taxon>
        <taxon>Euteleostomi</taxon>
        <taxon>Lepidosauria</taxon>
        <taxon>Squamata</taxon>
        <taxon>Bifurcata</taxon>
        <taxon>Unidentata</taxon>
        <taxon>Episquamata</taxon>
        <taxon>Toxicofera</taxon>
        <taxon>Serpentes</taxon>
        <taxon>Colubroidea</taxon>
        <taxon>Colubridae</taxon>
        <taxon>Colubrinae</taxon>
        <taxon>Pantherophis</taxon>
    </lineage>
</organism>
<dbReference type="Proteomes" id="UP001652622">
    <property type="component" value="Unplaced"/>
</dbReference>
<dbReference type="CTD" id="494188"/>
<sequence>MKHSKKRKNKPIDDTNLEMATSTGMKEEKRTASPTSSSNTSVPNEEHPCSYQHSSKCSNTMPAYISFLPTLGDFNKFPLEIFEIILEYLSVKDISMMSMVSKIIRDRIVNYISTPSGNRRFFPQDFHNENQSDSAESSILEHYSSLGLLFKRCTLLLPTKERLKYINRMFSEISCFQFYGCFDPLHCLGLHCYGVFLQTLTAGWDEDECQRVYNFLCDVTNLPRRIQRIVSSKPGRFRKLELRIRSFCRDVLLNHWIHQSDSVFWLTCILKPWPMVNQARLLYLIFGPASVHDGNVNWWNMIQGPTEENNLKELADTVKLLYETEKDEWMAIDVVGLVDELAVLPEEWHLENSARFLIMCGNNICFPFMASKAVDGQAIELARLVVFQTLVCEKDLYCMGWTVKMMQKVCNVFTTENEKNIFLQSIENTFAQIIMDSLQLVISGEHDEEETSFLNLFHLVNAQANFHKEILYLTMNYNV</sequence>
<dbReference type="InterPro" id="IPR056622">
    <property type="entry name" value="ARM_FBXO47"/>
</dbReference>
<name>A0A6P9BR68_PANGU</name>
<dbReference type="PANTHER" id="PTHR34098:SF1">
    <property type="entry name" value="F-BOX ONLY PROTEIN 47"/>
    <property type="match status" value="1"/>
</dbReference>
<dbReference type="AlphaFoldDB" id="A0A6P9BR68"/>